<reference evidence="2 3" key="1">
    <citation type="submission" date="2022-05" db="EMBL/GenBank/DDBJ databases">
        <title>Genome Sequencing of Bee-Associated Microbes.</title>
        <authorList>
            <person name="Dunlap C."/>
        </authorList>
    </citation>
    <scope>NUCLEOTIDE SEQUENCE [LARGE SCALE GENOMIC DNA]</scope>
    <source>
        <strain evidence="2 3">NRRL B-14421</strain>
    </source>
</reference>
<name>A0ABT4GQ67_9BACL</name>
<protein>
    <submittedName>
        <fullName evidence="2">Uncharacterized protein</fullName>
    </submittedName>
</protein>
<evidence type="ECO:0000313" key="3">
    <source>
        <dbReference type="Proteomes" id="UP001527099"/>
    </source>
</evidence>
<organism evidence="2 3">
    <name type="scientific">Paenibacillus alginolyticus</name>
    <dbReference type="NCBI Taxonomy" id="59839"/>
    <lineage>
        <taxon>Bacteria</taxon>
        <taxon>Bacillati</taxon>
        <taxon>Bacillota</taxon>
        <taxon>Bacilli</taxon>
        <taxon>Bacillales</taxon>
        <taxon>Paenibacillaceae</taxon>
        <taxon>Paenibacillus</taxon>
    </lineage>
</organism>
<proteinExistence type="predicted"/>
<accession>A0ABT4GQ67</accession>
<keyword evidence="3" id="KW-1185">Reference proteome</keyword>
<evidence type="ECO:0000256" key="1">
    <source>
        <dbReference type="SAM" id="MobiDB-lite"/>
    </source>
</evidence>
<dbReference type="Proteomes" id="UP001527099">
    <property type="component" value="Unassembled WGS sequence"/>
</dbReference>
<dbReference type="EMBL" id="JAMDMX010000203">
    <property type="protein sequence ID" value="MCY9698139.1"/>
    <property type="molecule type" value="Genomic_DNA"/>
</dbReference>
<comment type="caution">
    <text evidence="2">The sequence shown here is derived from an EMBL/GenBank/DDBJ whole genome shotgun (WGS) entry which is preliminary data.</text>
</comment>
<dbReference type="RefSeq" id="WP_029194689.1">
    <property type="nucleotide sequence ID" value="NZ_JAMDMX010000203.1"/>
</dbReference>
<gene>
    <name evidence="2" type="ORF">M5X19_35655</name>
</gene>
<feature type="region of interest" description="Disordered" evidence="1">
    <location>
        <begin position="34"/>
        <end position="65"/>
    </location>
</feature>
<sequence>MNRREKKIAGASCDSKGGDLCEARNQRRRVIEGSHVPDRSRGAMKCEEPGNEHKEKPSGASTDREAEIAERLQTVKLEGKENEHGGTSAGQ</sequence>
<evidence type="ECO:0000313" key="2">
    <source>
        <dbReference type="EMBL" id="MCY9698139.1"/>
    </source>
</evidence>